<evidence type="ECO:0000313" key="1">
    <source>
        <dbReference type="EMBL" id="JAD15559.1"/>
    </source>
</evidence>
<dbReference type="SUPFAM" id="SSF52058">
    <property type="entry name" value="L domain-like"/>
    <property type="match status" value="1"/>
</dbReference>
<dbReference type="PANTHER" id="PTHR36766:SF30">
    <property type="entry name" value="TIR-NBS TYPE DISEASE RESISTANCE PROTEIN-RELATED"/>
    <property type="match status" value="1"/>
</dbReference>
<dbReference type="AlphaFoldDB" id="A0A0A8XP88"/>
<dbReference type="EMBL" id="GBRH01282336">
    <property type="protein sequence ID" value="JAD15559.1"/>
    <property type="molecule type" value="Transcribed_RNA"/>
</dbReference>
<proteinExistence type="predicted"/>
<dbReference type="PANTHER" id="PTHR36766">
    <property type="entry name" value="PLANT BROAD-SPECTRUM MILDEW RESISTANCE PROTEIN RPW8"/>
    <property type="match status" value="1"/>
</dbReference>
<organism evidence="1">
    <name type="scientific">Arundo donax</name>
    <name type="common">Giant reed</name>
    <name type="synonym">Donax arundinaceus</name>
    <dbReference type="NCBI Taxonomy" id="35708"/>
    <lineage>
        <taxon>Eukaryota</taxon>
        <taxon>Viridiplantae</taxon>
        <taxon>Streptophyta</taxon>
        <taxon>Embryophyta</taxon>
        <taxon>Tracheophyta</taxon>
        <taxon>Spermatophyta</taxon>
        <taxon>Magnoliopsida</taxon>
        <taxon>Liliopsida</taxon>
        <taxon>Poales</taxon>
        <taxon>Poaceae</taxon>
        <taxon>PACMAD clade</taxon>
        <taxon>Arundinoideae</taxon>
        <taxon>Arundineae</taxon>
        <taxon>Arundo</taxon>
    </lineage>
</organism>
<reference evidence="1" key="2">
    <citation type="journal article" date="2015" name="Data Brief">
        <title>Shoot transcriptome of the giant reed, Arundo donax.</title>
        <authorList>
            <person name="Barrero R.A."/>
            <person name="Guerrero F.D."/>
            <person name="Moolhuijzen P."/>
            <person name="Goolsby J.A."/>
            <person name="Tidwell J."/>
            <person name="Bellgard S.E."/>
            <person name="Bellgard M.I."/>
        </authorList>
    </citation>
    <scope>NUCLEOTIDE SEQUENCE</scope>
    <source>
        <tissue evidence="1">Shoot tissue taken approximately 20 cm above the soil surface</tissue>
    </source>
</reference>
<sequence>MLAADFKALPSLKHLTIKSCGIAGKWLSVLLRHAQGLEELHLEDCMQITWLSTEEENSPLSPISAPEASSPGNSYDGLPSSALDGLLRIPSNAISSLKKVSIRNCDVGTSEDAFARFTSLEELAIWDCPELIWSLVRNDESDNQANGRWLLPQSLGKLYINESTETLQLCYPGNLTCLKKLEVGHSPGLRYLQLQTCTALEELTIQGCASLVALEGLRSLRRLKVCEWPGFIQCLERLAGQGYDMRPGLESLEIADYSVLTTSFCIHLTSLQRLELVTGWSKETRLTDQQEISLQLLTSLQDLRFGYSANLTDIPVGLHNLRSLKRLEINSCWRIARLPERGLPPSLEELDVSRCSKELTEQCRVRATRKLKVKIDGRYVN</sequence>
<name>A0A0A8XP88_ARUDO</name>
<accession>A0A0A8XP88</accession>
<dbReference type="InterPro" id="IPR032675">
    <property type="entry name" value="LRR_dom_sf"/>
</dbReference>
<dbReference type="Gene3D" id="3.80.10.10">
    <property type="entry name" value="Ribonuclease Inhibitor"/>
    <property type="match status" value="2"/>
</dbReference>
<reference evidence="1" key="1">
    <citation type="submission" date="2014-09" db="EMBL/GenBank/DDBJ databases">
        <authorList>
            <person name="Magalhaes I.L.F."/>
            <person name="Oliveira U."/>
            <person name="Santos F.R."/>
            <person name="Vidigal T.H.D.A."/>
            <person name="Brescovit A.D."/>
            <person name="Santos A.J."/>
        </authorList>
    </citation>
    <scope>NUCLEOTIDE SEQUENCE</scope>
    <source>
        <tissue evidence="1">Shoot tissue taken approximately 20 cm above the soil surface</tissue>
    </source>
</reference>
<protein>
    <submittedName>
        <fullName evidence="1">Uncharacterized protein</fullName>
    </submittedName>
</protein>